<name>A0ABQ9H3M7_9NEOP</name>
<organism evidence="1 2">
    <name type="scientific">Dryococelus australis</name>
    <dbReference type="NCBI Taxonomy" id="614101"/>
    <lineage>
        <taxon>Eukaryota</taxon>
        <taxon>Metazoa</taxon>
        <taxon>Ecdysozoa</taxon>
        <taxon>Arthropoda</taxon>
        <taxon>Hexapoda</taxon>
        <taxon>Insecta</taxon>
        <taxon>Pterygota</taxon>
        <taxon>Neoptera</taxon>
        <taxon>Polyneoptera</taxon>
        <taxon>Phasmatodea</taxon>
        <taxon>Verophasmatodea</taxon>
        <taxon>Anareolatae</taxon>
        <taxon>Phasmatidae</taxon>
        <taxon>Eurycanthinae</taxon>
        <taxon>Dryococelus</taxon>
    </lineage>
</organism>
<reference evidence="1 2" key="1">
    <citation type="submission" date="2023-02" db="EMBL/GenBank/DDBJ databases">
        <title>LHISI_Scaffold_Assembly.</title>
        <authorList>
            <person name="Stuart O.P."/>
            <person name="Cleave R."/>
            <person name="Magrath M.J.L."/>
            <person name="Mikheyev A.S."/>
        </authorList>
    </citation>
    <scope>NUCLEOTIDE SEQUENCE [LARGE SCALE GENOMIC DNA]</scope>
    <source>
        <strain evidence="1">Daus_M_001</strain>
        <tissue evidence="1">Leg muscle</tissue>
    </source>
</reference>
<dbReference type="EMBL" id="JARBHB010000007">
    <property type="protein sequence ID" value="KAJ8878859.1"/>
    <property type="molecule type" value="Genomic_DNA"/>
</dbReference>
<accession>A0ABQ9H3M7</accession>
<comment type="caution">
    <text evidence="1">The sequence shown here is derived from an EMBL/GenBank/DDBJ whole genome shotgun (WGS) entry which is preliminary data.</text>
</comment>
<evidence type="ECO:0000313" key="2">
    <source>
        <dbReference type="Proteomes" id="UP001159363"/>
    </source>
</evidence>
<sequence length="282" mass="30465">MHRSSTRNGCRVFICKAFSEFVKDVNISRAVESDVIAAITGNDAYKTEEAGALLTSGNVHPVARLEKSECDLPSGIGWSRTNPLSLQGKEIMQGDMHRGKEGLDSHGLQLGHDYLPKAYSIATLRYTAARGALRGVTPTTISGAASEPGISEIPNKRAGSLTYDAIILAYGVAVVERLDCSPLTKANRFHSPAGSLPYFRKWESFQTTPLIGGFSRGSPIPSVLAFRAAPFSLHLTLIGSPNLVDKIDVKHVYTEVDFAIGSQFIRHAPDDSKPIADLQVNK</sequence>
<protein>
    <recommendedName>
        <fullName evidence="3">FAD/NAD(P)-binding domain-containing protein</fullName>
    </recommendedName>
</protein>
<evidence type="ECO:0000313" key="1">
    <source>
        <dbReference type="EMBL" id="KAJ8878859.1"/>
    </source>
</evidence>
<evidence type="ECO:0008006" key="3">
    <source>
        <dbReference type="Google" id="ProtNLM"/>
    </source>
</evidence>
<gene>
    <name evidence="1" type="ORF">PR048_019448</name>
</gene>
<dbReference type="Proteomes" id="UP001159363">
    <property type="component" value="Chromosome 6"/>
</dbReference>
<keyword evidence="2" id="KW-1185">Reference proteome</keyword>
<proteinExistence type="predicted"/>